<dbReference type="EMBL" id="JAXOVC010000003">
    <property type="protein sequence ID" value="KAK4504471.1"/>
    <property type="molecule type" value="Genomic_DNA"/>
</dbReference>
<proteinExistence type="predicted"/>
<keyword evidence="2" id="KW-1185">Reference proteome</keyword>
<evidence type="ECO:0000313" key="1">
    <source>
        <dbReference type="EMBL" id="KAK4504471.1"/>
    </source>
</evidence>
<evidence type="ECO:0008006" key="3">
    <source>
        <dbReference type="Google" id="ProtNLM"/>
    </source>
</evidence>
<reference evidence="1 2" key="1">
    <citation type="journal article" date="2023" name="G3 (Bethesda)">
        <title>A chromosome-level genome assembly of Zasmidium syzygii isolated from banana leaves.</title>
        <authorList>
            <person name="van Westerhoven A.C."/>
            <person name="Mehrabi R."/>
            <person name="Talebi R."/>
            <person name="Steentjes M.B.F."/>
            <person name="Corcolon B."/>
            <person name="Chong P.A."/>
            <person name="Kema G.H.J."/>
            <person name="Seidl M.F."/>
        </authorList>
    </citation>
    <scope>NUCLEOTIDE SEQUENCE [LARGE SCALE GENOMIC DNA]</scope>
    <source>
        <strain evidence="1 2">P124</strain>
    </source>
</reference>
<organism evidence="1 2">
    <name type="scientific">Zasmidium cellare</name>
    <name type="common">Wine cellar mold</name>
    <name type="synonym">Racodium cellare</name>
    <dbReference type="NCBI Taxonomy" id="395010"/>
    <lineage>
        <taxon>Eukaryota</taxon>
        <taxon>Fungi</taxon>
        <taxon>Dikarya</taxon>
        <taxon>Ascomycota</taxon>
        <taxon>Pezizomycotina</taxon>
        <taxon>Dothideomycetes</taxon>
        <taxon>Dothideomycetidae</taxon>
        <taxon>Mycosphaerellales</taxon>
        <taxon>Mycosphaerellaceae</taxon>
        <taxon>Zasmidium</taxon>
    </lineage>
</organism>
<gene>
    <name evidence="1" type="ORF">PRZ48_005387</name>
</gene>
<accession>A0ABR0ETP8</accession>
<sequence length="270" mass="30659">MATSPQDRLSTFPADLVGEVVKWFPPSDQINLHLAVHSNQPSTFQLTAIDCLHRINQDLCLRNNLLDNLELCKEIKVGRGDKRVSLAPAKLSPSEESGLDTTKTYSQYYADFWSGAPGHLSRRTIQKHKKADFRSLRYNLFFKSRARRQNTDRTRFPKSVSKYGINMQYVALLEANARETEGLDSPAGRQLLVNERRAIEAVREADDDVAFQANALMRVIWEIARNPAYLPQTCRECLCHSTDAKMRTSDRGLPLCIKCAKKYRKIGISA</sequence>
<comment type="caution">
    <text evidence="1">The sequence shown here is derived from an EMBL/GenBank/DDBJ whole genome shotgun (WGS) entry which is preliminary data.</text>
</comment>
<name>A0ABR0ETP8_ZASCE</name>
<evidence type="ECO:0000313" key="2">
    <source>
        <dbReference type="Proteomes" id="UP001305779"/>
    </source>
</evidence>
<protein>
    <recommendedName>
        <fullName evidence="3">GATA-type domain-containing protein</fullName>
    </recommendedName>
</protein>
<dbReference type="Proteomes" id="UP001305779">
    <property type="component" value="Unassembled WGS sequence"/>
</dbReference>